<name>A0A846TYW6_9MICC</name>
<protein>
    <submittedName>
        <fullName evidence="6">VIT family protein</fullName>
    </submittedName>
</protein>
<feature type="transmembrane region" description="Helical" evidence="5">
    <location>
        <begin position="196"/>
        <end position="220"/>
    </location>
</feature>
<reference evidence="6 7" key="1">
    <citation type="submission" date="2020-02" db="EMBL/GenBank/DDBJ databases">
        <authorList>
            <person name="Sun Q."/>
        </authorList>
    </citation>
    <scope>NUCLEOTIDE SEQUENCE [LARGE SCALE GENOMIC DNA]</scope>
    <source>
        <strain evidence="6 7">YIM 13062</strain>
    </source>
</reference>
<dbReference type="PANTHER" id="PTHR31851">
    <property type="entry name" value="FE(2+)/MN(2+) TRANSPORTER PCL1"/>
    <property type="match status" value="1"/>
</dbReference>
<evidence type="ECO:0000256" key="2">
    <source>
        <dbReference type="ARBA" id="ARBA00022692"/>
    </source>
</evidence>
<accession>A0A846TYW6</accession>
<gene>
    <name evidence="6" type="ORF">GTW58_05875</name>
</gene>
<dbReference type="EMBL" id="JAAVUN010000009">
    <property type="protein sequence ID" value="NKE09475.1"/>
    <property type="molecule type" value="Genomic_DNA"/>
</dbReference>
<evidence type="ECO:0000256" key="1">
    <source>
        <dbReference type="ARBA" id="ARBA00004127"/>
    </source>
</evidence>
<evidence type="ECO:0000313" key="6">
    <source>
        <dbReference type="EMBL" id="NKE09475.1"/>
    </source>
</evidence>
<dbReference type="GO" id="GO:0012505">
    <property type="term" value="C:endomembrane system"/>
    <property type="evidence" value="ECO:0007669"/>
    <property type="project" value="UniProtKB-SubCell"/>
</dbReference>
<comment type="caution">
    <text evidence="6">The sequence shown here is derived from an EMBL/GenBank/DDBJ whole genome shotgun (WGS) entry which is preliminary data.</text>
</comment>
<feature type="transmembrane region" description="Helical" evidence="5">
    <location>
        <begin position="170"/>
        <end position="190"/>
    </location>
</feature>
<keyword evidence="7" id="KW-1185">Reference proteome</keyword>
<dbReference type="InterPro" id="IPR008217">
    <property type="entry name" value="Ccc1_fam"/>
</dbReference>
<feature type="transmembrane region" description="Helical" evidence="5">
    <location>
        <begin position="232"/>
        <end position="255"/>
    </location>
</feature>
<feature type="transmembrane region" description="Helical" evidence="5">
    <location>
        <begin position="69"/>
        <end position="91"/>
    </location>
</feature>
<sequence length="256" mass="26335">MNAAKTRTPDTSPDIFRTRQQRVHIEPQSGNYSERLNKLRAAVLGANDGIVSVAATVVGVAGASADRGAIFLVAAAALSAGALSMALGEYVSVSSQKDSQKALIELETRELEEMPEQELEELVEILEERGMSPNIARAAAVDLTKHNALKAHLSFELGIDEDDIPSPMGAAIASALAFVAGAMLPILAILLPPAGIAIPLTFGVVLVALAITGWLGALLGGSPHRMRAALRLVIGGALALAATFAIGSMLGTGAVG</sequence>
<dbReference type="Proteomes" id="UP000521379">
    <property type="component" value="Unassembled WGS sequence"/>
</dbReference>
<evidence type="ECO:0000256" key="4">
    <source>
        <dbReference type="ARBA" id="ARBA00023136"/>
    </source>
</evidence>
<dbReference type="AlphaFoldDB" id="A0A846TYW6"/>
<keyword evidence="2 5" id="KW-0812">Transmembrane</keyword>
<dbReference type="RefSeq" id="WP_081994144.1">
    <property type="nucleotide sequence ID" value="NZ_JAAVUN010000009.1"/>
</dbReference>
<keyword evidence="3 5" id="KW-1133">Transmembrane helix</keyword>
<dbReference type="GO" id="GO:0030026">
    <property type="term" value="P:intracellular manganese ion homeostasis"/>
    <property type="evidence" value="ECO:0007669"/>
    <property type="project" value="InterPro"/>
</dbReference>
<keyword evidence="4 5" id="KW-0472">Membrane</keyword>
<comment type="subcellular location">
    <subcellularLocation>
        <location evidence="1">Endomembrane system</location>
        <topology evidence="1">Multi-pass membrane protein</topology>
    </subcellularLocation>
</comment>
<evidence type="ECO:0000256" key="3">
    <source>
        <dbReference type="ARBA" id="ARBA00022989"/>
    </source>
</evidence>
<organism evidence="6 7">
    <name type="scientific">Kocuria subflava</name>
    <dbReference type="NCBI Taxonomy" id="1736139"/>
    <lineage>
        <taxon>Bacteria</taxon>
        <taxon>Bacillati</taxon>
        <taxon>Actinomycetota</taxon>
        <taxon>Actinomycetes</taxon>
        <taxon>Micrococcales</taxon>
        <taxon>Micrococcaceae</taxon>
        <taxon>Kocuria</taxon>
    </lineage>
</organism>
<dbReference type="Pfam" id="PF01988">
    <property type="entry name" value="VIT1"/>
    <property type="match status" value="1"/>
</dbReference>
<dbReference type="GO" id="GO:0005384">
    <property type="term" value="F:manganese ion transmembrane transporter activity"/>
    <property type="evidence" value="ECO:0007669"/>
    <property type="project" value="InterPro"/>
</dbReference>
<dbReference type="CDD" id="cd02432">
    <property type="entry name" value="Nodulin-21_like_1"/>
    <property type="match status" value="1"/>
</dbReference>
<proteinExistence type="predicted"/>
<evidence type="ECO:0000256" key="5">
    <source>
        <dbReference type="SAM" id="Phobius"/>
    </source>
</evidence>
<feature type="transmembrane region" description="Helical" evidence="5">
    <location>
        <begin position="41"/>
        <end position="63"/>
    </location>
</feature>
<evidence type="ECO:0000313" key="7">
    <source>
        <dbReference type="Proteomes" id="UP000521379"/>
    </source>
</evidence>